<dbReference type="Pfam" id="PF00441">
    <property type="entry name" value="Acyl-CoA_dh_1"/>
    <property type="match status" value="1"/>
</dbReference>
<dbReference type="InterPro" id="IPR009100">
    <property type="entry name" value="AcylCoA_DH/oxidase_NM_dom_sf"/>
</dbReference>
<dbReference type="InterPro" id="IPR036250">
    <property type="entry name" value="AcylCo_DH-like_C"/>
</dbReference>
<keyword evidence="5 10" id="KW-0560">Oxidoreductase</keyword>
<dbReference type="InterPro" id="IPR025878">
    <property type="entry name" value="Acyl-CoA_dh-like_C_dom"/>
</dbReference>
<evidence type="ECO:0000259" key="13">
    <source>
        <dbReference type="Pfam" id="PF02771"/>
    </source>
</evidence>
<dbReference type="InterPro" id="IPR006091">
    <property type="entry name" value="Acyl-CoA_Oxase/DH_mid-dom"/>
</dbReference>
<feature type="domain" description="Acyl-CoA dehydrogenase/oxidase C-terminal" evidence="11">
    <location>
        <begin position="281"/>
        <end position="432"/>
    </location>
</feature>
<evidence type="ECO:0000259" key="11">
    <source>
        <dbReference type="Pfam" id="PF00441"/>
    </source>
</evidence>
<accession>A0A533IA11</accession>
<dbReference type="PANTHER" id="PTHR42803">
    <property type="entry name" value="ACYL-COA DEHYDROGENASE"/>
    <property type="match status" value="1"/>
</dbReference>
<keyword evidence="4 10" id="KW-0274">FAD</keyword>
<protein>
    <recommendedName>
        <fullName evidence="9">3-methylmercaptopropionyl-CoA dehydrogenase</fullName>
        <ecNumber evidence="8">1.3.99.41</ecNumber>
    </recommendedName>
</protein>
<comment type="function">
    <text evidence="7">Involved in the assimilation of dimethylsulphoniopropionate (DMSP), an important compound in the fixation of carbon in marine phytoplankton, by mediating the conversion of 3-(methylthio)propanoyl-CoA (MMPA-CoA) to 3-(methylthio)acryloyl-CoA (MTA-CoA).</text>
</comment>
<feature type="domain" description="Acyl-CoA dehydrogenase/oxidase N-terminal" evidence="13">
    <location>
        <begin position="81"/>
        <end position="156"/>
    </location>
</feature>
<dbReference type="GO" id="GO:0016627">
    <property type="term" value="F:oxidoreductase activity, acting on the CH-CH group of donors"/>
    <property type="evidence" value="ECO:0007669"/>
    <property type="project" value="InterPro"/>
</dbReference>
<dbReference type="Gene3D" id="1.10.540.10">
    <property type="entry name" value="Acyl-CoA dehydrogenase/oxidase, N-terminal domain"/>
    <property type="match status" value="1"/>
</dbReference>
<dbReference type="Gene3D" id="1.20.140.10">
    <property type="entry name" value="Butyryl-CoA Dehydrogenase, subunit A, domain 3"/>
    <property type="match status" value="1"/>
</dbReference>
<dbReference type="GO" id="GO:0050660">
    <property type="term" value="F:flavin adenine dinucleotide binding"/>
    <property type="evidence" value="ECO:0007669"/>
    <property type="project" value="InterPro"/>
</dbReference>
<dbReference type="Pfam" id="PF02771">
    <property type="entry name" value="Acyl-CoA_dh_N"/>
    <property type="match status" value="1"/>
</dbReference>
<evidence type="ECO:0000256" key="6">
    <source>
        <dbReference type="ARBA" id="ARBA00051388"/>
    </source>
</evidence>
<comment type="similarity">
    <text evidence="2 10">Belongs to the acyl-CoA dehydrogenase family.</text>
</comment>
<comment type="catalytic activity">
    <reaction evidence="6">
        <text>3-(methylsulfanyl)propanoyl-CoA + oxidized [electron-transfer flavoprotein] + H(+) = 3-(methylsulfanyl)acryloyl-CoA + reduced [electron-transfer flavoprotein]</text>
        <dbReference type="Rhea" id="RHEA:52612"/>
        <dbReference type="Rhea" id="RHEA-COMP:10685"/>
        <dbReference type="Rhea" id="RHEA-COMP:10686"/>
        <dbReference type="ChEBI" id="CHEBI:15378"/>
        <dbReference type="ChEBI" id="CHEBI:57692"/>
        <dbReference type="ChEBI" id="CHEBI:58307"/>
        <dbReference type="ChEBI" id="CHEBI:82815"/>
        <dbReference type="ChEBI" id="CHEBI:84994"/>
        <dbReference type="EC" id="1.3.99.41"/>
    </reaction>
    <physiologicalReaction direction="left-to-right" evidence="6">
        <dbReference type="Rhea" id="RHEA:52613"/>
    </physiologicalReaction>
</comment>
<evidence type="ECO:0000256" key="8">
    <source>
        <dbReference type="ARBA" id="ARBA00066694"/>
    </source>
</evidence>
<evidence type="ECO:0000256" key="1">
    <source>
        <dbReference type="ARBA" id="ARBA00001974"/>
    </source>
</evidence>
<evidence type="ECO:0000256" key="9">
    <source>
        <dbReference type="ARBA" id="ARBA00069043"/>
    </source>
</evidence>
<evidence type="ECO:0000313" key="15">
    <source>
        <dbReference type="EMBL" id="TKW66468.1"/>
    </source>
</evidence>
<dbReference type="EC" id="1.3.99.41" evidence="8"/>
<dbReference type="PANTHER" id="PTHR42803:SF1">
    <property type="entry name" value="BROAD-SPECIFICITY LINEAR ACYL-COA DEHYDROGENASE FADE5"/>
    <property type="match status" value="1"/>
</dbReference>
<evidence type="ECO:0000259" key="14">
    <source>
        <dbReference type="Pfam" id="PF12806"/>
    </source>
</evidence>
<feature type="domain" description="Acyl-CoA oxidase/dehydrogenase middle" evidence="12">
    <location>
        <begin position="161"/>
        <end position="269"/>
    </location>
</feature>
<dbReference type="SUPFAM" id="SSF56645">
    <property type="entry name" value="Acyl-CoA dehydrogenase NM domain-like"/>
    <property type="match status" value="1"/>
</dbReference>
<dbReference type="FunFam" id="2.40.110.10:FF:000031">
    <property type="entry name" value="Acyl-CoA dehydrogenase, putative"/>
    <property type="match status" value="1"/>
</dbReference>
<dbReference type="Pfam" id="PF02770">
    <property type="entry name" value="Acyl-CoA_dh_M"/>
    <property type="match status" value="1"/>
</dbReference>
<dbReference type="EMBL" id="VAFL01000007">
    <property type="protein sequence ID" value="TKW66468.1"/>
    <property type="molecule type" value="Genomic_DNA"/>
</dbReference>
<dbReference type="InterPro" id="IPR037069">
    <property type="entry name" value="AcylCoA_DH/ox_N_sf"/>
</dbReference>
<evidence type="ECO:0000256" key="3">
    <source>
        <dbReference type="ARBA" id="ARBA00022630"/>
    </source>
</evidence>
<dbReference type="InterPro" id="IPR046373">
    <property type="entry name" value="Acyl-CoA_Oxase/DH_mid-dom_sf"/>
</dbReference>
<evidence type="ECO:0000256" key="4">
    <source>
        <dbReference type="ARBA" id="ARBA00022827"/>
    </source>
</evidence>
<evidence type="ECO:0000259" key="12">
    <source>
        <dbReference type="Pfam" id="PF02770"/>
    </source>
</evidence>
<keyword evidence="3 10" id="KW-0285">Flavoprotein</keyword>
<evidence type="ECO:0000256" key="5">
    <source>
        <dbReference type="ARBA" id="ARBA00023002"/>
    </source>
</evidence>
<sequence length="562" mass="59255">MPYRAPVDQIRFILGNVVPFDKVAETELFSEASSDMVDAILTEAGRMASEVLAPLNVAGDQTAARLENGVLRSSPGFDKGFQAIAEGGWIGLSADPEHGGAGLPQTLNMSVAEMMSGACLSLQLNPLLTQGQIEALEHHASDEMKALYLPKLISGEWNGTMNLTEPGAGSDVGALKTRAEPNGDGSYSITGQKIFITWGDSDLNENTCHAVLARLPDGAPGTKGISLFMVPKFLPDENGKPGQANSLKVVSLEHKMGIHGSPTCVMSYEGAQGWLIGKEHGGMAAMFTMMNAARLGVGVQGVGVGEAALQKAVEYAQEREQFGPIIRHADVRRMLATSRAEVFAARAICLACATALDLAKATGDADWAARAALLTPIAKAYGTDVGCRVADAGVQVHGGMGYIEETGAAQYLRDVRITPIYEGTNGIQAMDLVGRKMMDGGTAAQALLDEIQDDARQISQAIPDCAEAVWSAAQTLSEATSALAEMEMQDRFAGAVPYLMAFARVLGAHYHLRAAAAGGEDEKALCRIFMHRILPRNAADLVEVEDGVADLNLVSDAALGLA</sequence>
<evidence type="ECO:0000256" key="2">
    <source>
        <dbReference type="ARBA" id="ARBA00009347"/>
    </source>
</evidence>
<proteinExistence type="inferred from homology"/>
<evidence type="ECO:0000256" key="10">
    <source>
        <dbReference type="RuleBase" id="RU362125"/>
    </source>
</evidence>
<dbReference type="AlphaFoldDB" id="A0A533IA11"/>
<gene>
    <name evidence="15" type="ORF">DI616_10970</name>
</gene>
<comment type="caution">
    <text evidence="15">The sequence shown here is derived from an EMBL/GenBank/DDBJ whole genome shotgun (WGS) entry which is preliminary data.</text>
</comment>
<dbReference type="Pfam" id="PF12806">
    <property type="entry name" value="Acyl-CoA_dh_C"/>
    <property type="match status" value="1"/>
</dbReference>
<feature type="domain" description="Acetyl-CoA dehydrogenase-like C-terminal" evidence="14">
    <location>
        <begin position="448"/>
        <end position="549"/>
    </location>
</feature>
<dbReference type="SUPFAM" id="SSF47203">
    <property type="entry name" value="Acyl-CoA dehydrogenase C-terminal domain-like"/>
    <property type="match status" value="1"/>
</dbReference>
<dbReference type="Gene3D" id="2.40.110.10">
    <property type="entry name" value="Butyryl-CoA Dehydrogenase, subunit A, domain 2"/>
    <property type="match status" value="1"/>
</dbReference>
<evidence type="ECO:0000313" key="16">
    <source>
        <dbReference type="Proteomes" id="UP000315344"/>
    </source>
</evidence>
<evidence type="ECO:0000256" key="7">
    <source>
        <dbReference type="ARBA" id="ARBA00058683"/>
    </source>
</evidence>
<dbReference type="InterPro" id="IPR052166">
    <property type="entry name" value="Diverse_Acyl-CoA_DH"/>
</dbReference>
<organism evidence="15 16">
    <name type="scientific">Paracoccus denitrificans</name>
    <dbReference type="NCBI Taxonomy" id="266"/>
    <lineage>
        <taxon>Bacteria</taxon>
        <taxon>Pseudomonadati</taxon>
        <taxon>Pseudomonadota</taxon>
        <taxon>Alphaproteobacteria</taxon>
        <taxon>Rhodobacterales</taxon>
        <taxon>Paracoccaceae</taxon>
        <taxon>Paracoccus</taxon>
    </lineage>
</organism>
<dbReference type="Proteomes" id="UP000315344">
    <property type="component" value="Unassembled WGS sequence"/>
</dbReference>
<comment type="cofactor">
    <cofactor evidence="1 10">
        <name>FAD</name>
        <dbReference type="ChEBI" id="CHEBI:57692"/>
    </cofactor>
</comment>
<dbReference type="InterPro" id="IPR013786">
    <property type="entry name" value="AcylCoA_DH/ox_N"/>
</dbReference>
<name>A0A533IA11_PARDE</name>
<dbReference type="InterPro" id="IPR009075">
    <property type="entry name" value="AcylCo_DH/oxidase_C"/>
</dbReference>
<reference evidence="15 16" key="1">
    <citation type="journal article" date="2017" name="Nat. Commun.">
        <title>In situ click chemistry generation of cyclooxygenase-2 inhibitors.</title>
        <authorList>
            <person name="Bhardwaj A."/>
            <person name="Kaur J."/>
            <person name="Wuest M."/>
            <person name="Wuest F."/>
        </authorList>
    </citation>
    <scope>NUCLEOTIDE SEQUENCE [LARGE SCALE GENOMIC DNA]</scope>
    <source>
        <strain evidence="15">S2_012_000_R3_94</strain>
    </source>
</reference>